<feature type="transmembrane region" description="Helical" evidence="6">
    <location>
        <begin position="92"/>
        <end position="113"/>
    </location>
</feature>
<organism evidence="8 9">
    <name type="scientific">Lactuca sativa</name>
    <name type="common">Garden lettuce</name>
    <dbReference type="NCBI Taxonomy" id="4236"/>
    <lineage>
        <taxon>Eukaryota</taxon>
        <taxon>Viridiplantae</taxon>
        <taxon>Streptophyta</taxon>
        <taxon>Embryophyta</taxon>
        <taxon>Tracheophyta</taxon>
        <taxon>Spermatophyta</taxon>
        <taxon>Magnoliopsida</taxon>
        <taxon>eudicotyledons</taxon>
        <taxon>Gunneridae</taxon>
        <taxon>Pentapetalae</taxon>
        <taxon>asterids</taxon>
        <taxon>campanulids</taxon>
        <taxon>Asterales</taxon>
        <taxon>Asteraceae</taxon>
        <taxon>Cichorioideae</taxon>
        <taxon>Cichorieae</taxon>
        <taxon>Lactucinae</taxon>
        <taxon>Lactuca</taxon>
    </lineage>
</organism>
<dbReference type="GO" id="GO:0005886">
    <property type="term" value="C:plasma membrane"/>
    <property type="evidence" value="ECO:0000318"/>
    <property type="project" value="GO_Central"/>
</dbReference>
<accession>A0A9R1WGT2</accession>
<dbReference type="Proteomes" id="UP000235145">
    <property type="component" value="Unassembled WGS sequence"/>
</dbReference>
<proteinExistence type="inferred from homology"/>
<feature type="transmembrane region" description="Helical" evidence="6">
    <location>
        <begin position="245"/>
        <end position="266"/>
    </location>
</feature>
<evidence type="ECO:0000256" key="4">
    <source>
        <dbReference type="ARBA" id="ARBA00022989"/>
    </source>
</evidence>
<keyword evidence="3 6" id="KW-0812">Transmembrane</keyword>
<feature type="transmembrane region" description="Helical" evidence="6">
    <location>
        <begin position="133"/>
        <end position="155"/>
    </location>
</feature>
<feature type="transmembrane region" description="Helical" evidence="6">
    <location>
        <begin position="278"/>
        <end position="298"/>
    </location>
</feature>
<feature type="transmembrane region" description="Helical" evidence="6">
    <location>
        <begin position="310"/>
        <end position="330"/>
    </location>
</feature>
<feature type="domain" description="EamA" evidence="7">
    <location>
        <begin position="215"/>
        <end position="354"/>
    </location>
</feature>
<evidence type="ECO:0000256" key="3">
    <source>
        <dbReference type="ARBA" id="ARBA00022692"/>
    </source>
</evidence>
<comment type="caution">
    <text evidence="8">The sequence shown here is derived from an EMBL/GenBank/DDBJ whole genome shotgun (WGS) entry which is preliminary data.</text>
</comment>
<keyword evidence="5 6" id="KW-0472">Membrane</keyword>
<sequence>MSCYYKVIKSHYLFFFLYSFMPKKCYIYRHKGQSKAQVVSLSVSVIEMSKHEGMSEIFRKGKPFLAVIFLQFGLAGMDVISKVALNQGMSNYVFVVYRHAVATIVMAPFAIVLDRPVIDQNLYFLGMKATTATFAVSMCNVLPAITFVMACILRLEQVNLKNIRSQAKVIGTITTVAGAMLMTLVKGPILELFWTKGRSNSNVVNNGVDLHHSLKGAIMITVGCFSWSCFMVLQAITLQSYPAELSLTAWICLLGTIEGAIVALVMERGNTAVWAIKWDTTLLATLYSGIICSGLAYYIQGLIMKDRGPVFVTAFSPLSMIIVAIMGSIILAEQTYLGRVIGAIVIVAGLYLVVWGKSKDTKLSSLPIDEQIAQEKKIMGIELECEENCCHKVTIKVSNGDMCTNDKVCEKNNQTGDVS</sequence>
<dbReference type="GO" id="GO:0022857">
    <property type="term" value="F:transmembrane transporter activity"/>
    <property type="evidence" value="ECO:0007669"/>
    <property type="project" value="InterPro"/>
</dbReference>
<keyword evidence="4 6" id="KW-1133">Transmembrane helix</keyword>
<dbReference type="InterPro" id="IPR037185">
    <property type="entry name" value="EmrE-like"/>
</dbReference>
<feature type="transmembrane region" description="Helical" evidence="6">
    <location>
        <begin position="167"/>
        <end position="194"/>
    </location>
</feature>
<protein>
    <recommendedName>
        <fullName evidence="7">EamA domain-containing protein</fullName>
    </recommendedName>
</protein>
<dbReference type="Pfam" id="PF00892">
    <property type="entry name" value="EamA"/>
    <property type="match status" value="1"/>
</dbReference>
<comment type="similarity">
    <text evidence="2">Belongs to the drug/metabolite transporter (DMT) superfamily. Plant drug/metabolite exporter (P-DME) (TC 2.A.7.4) family.</text>
</comment>
<feature type="transmembrane region" description="Helical" evidence="6">
    <location>
        <begin position="214"/>
        <end position="233"/>
    </location>
</feature>
<evidence type="ECO:0000256" key="2">
    <source>
        <dbReference type="ARBA" id="ARBA00007635"/>
    </source>
</evidence>
<name>A0A9R1WGT2_LACSA</name>
<evidence type="ECO:0000256" key="1">
    <source>
        <dbReference type="ARBA" id="ARBA00004141"/>
    </source>
</evidence>
<dbReference type="PANTHER" id="PTHR31218">
    <property type="entry name" value="WAT1-RELATED PROTEIN"/>
    <property type="match status" value="1"/>
</dbReference>
<dbReference type="EMBL" id="NBSK02000001">
    <property type="protein sequence ID" value="KAJ0226447.1"/>
    <property type="molecule type" value="Genomic_DNA"/>
</dbReference>
<dbReference type="AlphaFoldDB" id="A0A9R1WGT2"/>
<keyword evidence="9" id="KW-1185">Reference proteome</keyword>
<evidence type="ECO:0000313" key="8">
    <source>
        <dbReference type="EMBL" id="KAJ0226447.1"/>
    </source>
</evidence>
<evidence type="ECO:0000256" key="6">
    <source>
        <dbReference type="SAM" id="Phobius"/>
    </source>
</evidence>
<feature type="transmembrane region" description="Helical" evidence="6">
    <location>
        <begin position="336"/>
        <end position="355"/>
    </location>
</feature>
<evidence type="ECO:0000256" key="5">
    <source>
        <dbReference type="ARBA" id="ARBA00023136"/>
    </source>
</evidence>
<comment type="subcellular location">
    <subcellularLocation>
        <location evidence="1">Membrane</location>
        <topology evidence="1">Multi-pass membrane protein</topology>
    </subcellularLocation>
</comment>
<dbReference type="InterPro" id="IPR030184">
    <property type="entry name" value="WAT1-related"/>
</dbReference>
<evidence type="ECO:0000313" key="9">
    <source>
        <dbReference type="Proteomes" id="UP000235145"/>
    </source>
</evidence>
<dbReference type="InterPro" id="IPR000620">
    <property type="entry name" value="EamA_dom"/>
</dbReference>
<reference evidence="8 9" key="1">
    <citation type="journal article" date="2017" name="Nat. Commun.">
        <title>Genome assembly with in vitro proximity ligation data and whole-genome triplication in lettuce.</title>
        <authorList>
            <person name="Reyes-Chin-Wo S."/>
            <person name="Wang Z."/>
            <person name="Yang X."/>
            <person name="Kozik A."/>
            <person name="Arikit S."/>
            <person name="Song C."/>
            <person name="Xia L."/>
            <person name="Froenicke L."/>
            <person name="Lavelle D.O."/>
            <person name="Truco M.J."/>
            <person name="Xia R."/>
            <person name="Zhu S."/>
            <person name="Xu C."/>
            <person name="Xu H."/>
            <person name="Xu X."/>
            <person name="Cox K."/>
            <person name="Korf I."/>
            <person name="Meyers B.C."/>
            <person name="Michelmore R.W."/>
        </authorList>
    </citation>
    <scope>NUCLEOTIDE SEQUENCE [LARGE SCALE GENOMIC DNA]</scope>
    <source>
        <strain evidence="9">cv. Salinas</strain>
        <tissue evidence="8">Seedlings</tissue>
    </source>
</reference>
<gene>
    <name evidence="8" type="ORF">LSAT_V11C100022510</name>
</gene>
<dbReference type="SUPFAM" id="SSF103481">
    <property type="entry name" value="Multidrug resistance efflux transporter EmrE"/>
    <property type="match status" value="1"/>
</dbReference>
<evidence type="ECO:0000259" key="7">
    <source>
        <dbReference type="Pfam" id="PF00892"/>
    </source>
</evidence>